<name>J9C483_9ZZZZ</name>
<dbReference type="AlphaFoldDB" id="J9C483"/>
<gene>
    <name evidence="1" type="ORF">EVA_17302</name>
</gene>
<evidence type="ECO:0000313" key="1">
    <source>
        <dbReference type="EMBL" id="EJW94590.1"/>
    </source>
</evidence>
<sequence length="45" mass="4988">MECSITKFCLQQIPGQTIIAEQRMVSVCLIMEVEAFPFLIAVGAK</sequence>
<organism evidence="1">
    <name type="scientific">gut metagenome</name>
    <dbReference type="NCBI Taxonomy" id="749906"/>
    <lineage>
        <taxon>unclassified sequences</taxon>
        <taxon>metagenomes</taxon>
        <taxon>organismal metagenomes</taxon>
    </lineage>
</organism>
<proteinExistence type="predicted"/>
<dbReference type="EMBL" id="AMCI01006288">
    <property type="protein sequence ID" value="EJW94590.1"/>
    <property type="molecule type" value="Genomic_DNA"/>
</dbReference>
<comment type="caution">
    <text evidence="1">The sequence shown here is derived from an EMBL/GenBank/DDBJ whole genome shotgun (WGS) entry which is preliminary data.</text>
</comment>
<accession>J9C483</accession>
<protein>
    <submittedName>
        <fullName evidence="1">Uncharacterized protein</fullName>
    </submittedName>
</protein>
<reference evidence="1" key="1">
    <citation type="journal article" date="2012" name="PLoS ONE">
        <title>Gene sets for utilization of primary and secondary nutrition supplies in the distal gut of endangered iberian lynx.</title>
        <authorList>
            <person name="Alcaide M."/>
            <person name="Messina E."/>
            <person name="Richter M."/>
            <person name="Bargiela R."/>
            <person name="Peplies J."/>
            <person name="Huws S.A."/>
            <person name="Newbold C.J."/>
            <person name="Golyshin P.N."/>
            <person name="Simon M.A."/>
            <person name="Lopez G."/>
            <person name="Yakimov M.M."/>
            <person name="Ferrer M."/>
        </authorList>
    </citation>
    <scope>NUCLEOTIDE SEQUENCE</scope>
</reference>